<organism evidence="1 2">
    <name type="scientific">Auriscalpium vulgare</name>
    <dbReference type="NCBI Taxonomy" id="40419"/>
    <lineage>
        <taxon>Eukaryota</taxon>
        <taxon>Fungi</taxon>
        <taxon>Dikarya</taxon>
        <taxon>Basidiomycota</taxon>
        <taxon>Agaricomycotina</taxon>
        <taxon>Agaricomycetes</taxon>
        <taxon>Russulales</taxon>
        <taxon>Auriscalpiaceae</taxon>
        <taxon>Auriscalpium</taxon>
    </lineage>
</organism>
<keyword evidence="2" id="KW-1185">Reference proteome</keyword>
<reference evidence="1" key="2">
    <citation type="journal article" date="2022" name="New Phytol.">
        <title>Evolutionary transition to the ectomycorrhizal habit in the genomes of a hyperdiverse lineage of mushroom-forming fungi.</title>
        <authorList>
            <person name="Looney B."/>
            <person name="Miyauchi S."/>
            <person name="Morin E."/>
            <person name="Drula E."/>
            <person name="Courty P.E."/>
            <person name="Kohler A."/>
            <person name="Kuo A."/>
            <person name="LaButti K."/>
            <person name="Pangilinan J."/>
            <person name="Lipzen A."/>
            <person name="Riley R."/>
            <person name="Andreopoulos W."/>
            <person name="He G."/>
            <person name="Johnson J."/>
            <person name="Nolan M."/>
            <person name="Tritt A."/>
            <person name="Barry K.W."/>
            <person name="Grigoriev I.V."/>
            <person name="Nagy L.G."/>
            <person name="Hibbett D."/>
            <person name="Henrissat B."/>
            <person name="Matheny P.B."/>
            <person name="Labbe J."/>
            <person name="Martin F.M."/>
        </authorList>
    </citation>
    <scope>NUCLEOTIDE SEQUENCE</scope>
    <source>
        <strain evidence="1">FP105234-sp</strain>
    </source>
</reference>
<gene>
    <name evidence="1" type="ORF">FA95DRAFT_1612622</name>
</gene>
<dbReference type="EMBL" id="MU276313">
    <property type="protein sequence ID" value="KAI0039369.1"/>
    <property type="molecule type" value="Genomic_DNA"/>
</dbReference>
<evidence type="ECO:0000313" key="2">
    <source>
        <dbReference type="Proteomes" id="UP000814033"/>
    </source>
</evidence>
<proteinExistence type="predicted"/>
<protein>
    <submittedName>
        <fullName evidence="1">Metallo-dependent phosphatase</fullName>
    </submittedName>
</protein>
<name>A0ACB8R5G2_9AGAM</name>
<evidence type="ECO:0000313" key="1">
    <source>
        <dbReference type="EMBL" id="KAI0039369.1"/>
    </source>
</evidence>
<reference evidence="1" key="1">
    <citation type="submission" date="2021-02" db="EMBL/GenBank/DDBJ databases">
        <authorList>
            <consortium name="DOE Joint Genome Institute"/>
            <person name="Ahrendt S."/>
            <person name="Looney B.P."/>
            <person name="Miyauchi S."/>
            <person name="Morin E."/>
            <person name="Drula E."/>
            <person name="Courty P.E."/>
            <person name="Chicoki N."/>
            <person name="Fauchery L."/>
            <person name="Kohler A."/>
            <person name="Kuo A."/>
            <person name="Labutti K."/>
            <person name="Pangilinan J."/>
            <person name="Lipzen A."/>
            <person name="Riley R."/>
            <person name="Andreopoulos W."/>
            <person name="He G."/>
            <person name="Johnson J."/>
            <person name="Barry K.W."/>
            <person name="Grigoriev I.V."/>
            <person name="Nagy L."/>
            <person name="Hibbett D."/>
            <person name="Henrissat B."/>
            <person name="Matheny P.B."/>
            <person name="Labbe J."/>
            <person name="Martin F."/>
        </authorList>
    </citation>
    <scope>NUCLEOTIDE SEQUENCE</scope>
    <source>
        <strain evidence="1">FP105234-sp</strain>
    </source>
</reference>
<sequence length="418" mass="45809">MGSAAARVVRALHRTTSIMPPSRPRAGRACPAFPLIFVVVVVFCVLAASYQTNIRSFLRLSPFPVTTPPQHVNAKRSSRIVAVGDLHGDIGNAQKVLRMAGVIDASGAWSGDVDVFVQTGDIIDRGDDTIKLFVWMEELRVQAQRAGGRVLSHLGNHEWMNAIGDWRYVHDSEIKTFGSVAARQEMLSTGRLGKAWATNYTTTSRLPLHGSLGQPNDDYPPPRHAQRLPSPISHAAYSFVHGGLAPNYPDLVPFPSAINALGQSLLRKLQTRKPQPSPHPPARYPGLPDNATPAERELYDTDGPLWYRGWALGEEHLVCNAVGTVLEKTGTRRMIMGHTPNFEQIISRCGGQIIVIDTGISHAYGGVLSALSVDYSLTPLDPSSSGQGRWTEKEVVKAVYEHHEEVLVKEEREVIGDF</sequence>
<comment type="caution">
    <text evidence="1">The sequence shown here is derived from an EMBL/GenBank/DDBJ whole genome shotgun (WGS) entry which is preliminary data.</text>
</comment>
<accession>A0ACB8R5G2</accession>
<dbReference type="Proteomes" id="UP000814033">
    <property type="component" value="Unassembled WGS sequence"/>
</dbReference>